<name>A0A067PN07_9AGAM</name>
<dbReference type="InterPro" id="IPR018712">
    <property type="entry name" value="Tle1-like_cat"/>
</dbReference>
<protein>
    <recommendedName>
        <fullName evidence="1">T6SS Phospholipase effector Tle1-like catalytic domain-containing protein</fullName>
    </recommendedName>
</protein>
<evidence type="ECO:0000313" key="3">
    <source>
        <dbReference type="Proteomes" id="UP000027265"/>
    </source>
</evidence>
<dbReference type="EMBL" id="KL197738">
    <property type="protein sequence ID" value="KDQ52682.1"/>
    <property type="molecule type" value="Genomic_DNA"/>
</dbReference>
<dbReference type="OrthoDB" id="3057168at2759"/>
<dbReference type="HOGENOM" id="CLU_476544_0_0_1"/>
<dbReference type="PANTHER" id="PTHR33840">
    <property type="match status" value="1"/>
</dbReference>
<keyword evidence="3" id="KW-1185">Reference proteome</keyword>
<dbReference type="Proteomes" id="UP000027265">
    <property type="component" value="Unassembled WGS sequence"/>
</dbReference>
<reference evidence="3" key="1">
    <citation type="journal article" date="2014" name="Proc. Natl. Acad. Sci. U.S.A.">
        <title>Extensive sampling of basidiomycete genomes demonstrates inadequacy of the white-rot/brown-rot paradigm for wood decay fungi.</title>
        <authorList>
            <person name="Riley R."/>
            <person name="Salamov A.A."/>
            <person name="Brown D.W."/>
            <person name="Nagy L.G."/>
            <person name="Floudas D."/>
            <person name="Held B.W."/>
            <person name="Levasseur A."/>
            <person name="Lombard V."/>
            <person name="Morin E."/>
            <person name="Otillar R."/>
            <person name="Lindquist E.A."/>
            <person name="Sun H."/>
            <person name="LaButti K.M."/>
            <person name="Schmutz J."/>
            <person name="Jabbour D."/>
            <person name="Luo H."/>
            <person name="Baker S.E."/>
            <person name="Pisabarro A.G."/>
            <person name="Walton J.D."/>
            <person name="Blanchette R.A."/>
            <person name="Henrissat B."/>
            <person name="Martin F."/>
            <person name="Cullen D."/>
            <person name="Hibbett D.S."/>
            <person name="Grigoriev I.V."/>
        </authorList>
    </citation>
    <scope>NUCLEOTIDE SEQUENCE [LARGE SCALE GENOMIC DNA]</scope>
    <source>
        <strain evidence="3">MUCL 33604</strain>
    </source>
</reference>
<dbReference type="Pfam" id="PF09994">
    <property type="entry name" value="T6SS_Tle1-like_cat"/>
    <property type="match status" value="1"/>
</dbReference>
<evidence type="ECO:0000259" key="1">
    <source>
        <dbReference type="Pfam" id="PF09994"/>
    </source>
</evidence>
<evidence type="ECO:0000313" key="2">
    <source>
        <dbReference type="EMBL" id="KDQ52682.1"/>
    </source>
</evidence>
<gene>
    <name evidence="2" type="ORF">JAAARDRAFT_198035</name>
</gene>
<feature type="domain" description="T6SS Phospholipase effector Tle1-like catalytic" evidence="1">
    <location>
        <begin position="9"/>
        <end position="280"/>
    </location>
</feature>
<organism evidence="2 3">
    <name type="scientific">Jaapia argillacea MUCL 33604</name>
    <dbReference type="NCBI Taxonomy" id="933084"/>
    <lineage>
        <taxon>Eukaryota</taxon>
        <taxon>Fungi</taxon>
        <taxon>Dikarya</taxon>
        <taxon>Basidiomycota</taxon>
        <taxon>Agaricomycotina</taxon>
        <taxon>Agaricomycetes</taxon>
        <taxon>Agaricomycetidae</taxon>
        <taxon>Jaapiales</taxon>
        <taxon>Jaapiaceae</taxon>
        <taxon>Jaapia</taxon>
    </lineage>
</organism>
<dbReference type="PANTHER" id="PTHR33840:SF1">
    <property type="entry name" value="TLE1 PHOSPHOLIPASE DOMAIN-CONTAINING PROTEIN"/>
    <property type="match status" value="1"/>
</dbReference>
<dbReference type="InParanoid" id="A0A067PN07"/>
<sequence>MSTPLPPKKRILVFCDGTSADGRRGILSSGLTGDGITNVLRLSRAVKTFGIDKTTGQPIHQIVSYHIGVGAESRFNGEFSPYTLAELAFGFEVASKIRDAYGFIADNYNEGDEIFLFGWSRGAYTVRKVSEIISRIGLLSKDDMGLFPQYWAALNNPNIPWSVVPPAPTIPIPIECIGVFDTVGSVDPLKPVVNALGLRDNHLLPNVKLALHALALHENRDNFMCTLWERGPIEPTDPVLNHIWKTQVLKQVWFSGNHTDVGGGYMNHEKSDLVLFWMAGEIDQIVDLDHDFLKRCATRDPTKPWGRYPPTNSIRSVEGLLSLSETRLAMVSDAKHTFHESTLKWPDATPLDPSSMLTLRDLKQKFGEDWTPPVQPMNTFENECREGWGKTGGLVPVFESEVTFALVLNVLKNNLQPVSNGDVLLVPQYRPRARYTRIRIRWRDSMLEEEGDYYVLIAKNKSSDDADVVLFVQEEWFGEDKGYGEHFNKVARIIKGHYEFPVDSRCQYGQSSEGVMRFVVYHDKTRTPKERDFVDTDVLLPEIKNMLAVLGKGVIGAFEIARGFMGERLTTF</sequence>
<dbReference type="AlphaFoldDB" id="A0A067PN07"/>
<accession>A0A067PN07</accession>
<proteinExistence type="predicted"/>
<dbReference type="STRING" id="933084.A0A067PN07"/>